<evidence type="ECO:0000256" key="2">
    <source>
        <dbReference type="ARBA" id="ARBA00022692"/>
    </source>
</evidence>
<dbReference type="PROSITE" id="PS52015">
    <property type="entry name" value="TONB_CTD"/>
    <property type="match status" value="1"/>
</dbReference>
<keyword evidence="3" id="KW-1133">Transmembrane helix</keyword>
<dbReference type="InterPro" id="IPR037682">
    <property type="entry name" value="TonB_C"/>
</dbReference>
<organism evidence="7 8">
    <name type="scientific">Parerythrobacter lacustris</name>
    <dbReference type="NCBI Taxonomy" id="2969984"/>
    <lineage>
        <taxon>Bacteria</taxon>
        <taxon>Pseudomonadati</taxon>
        <taxon>Pseudomonadota</taxon>
        <taxon>Alphaproteobacteria</taxon>
        <taxon>Sphingomonadales</taxon>
        <taxon>Erythrobacteraceae</taxon>
        <taxon>Parerythrobacter</taxon>
    </lineage>
</organism>
<comment type="subcellular location">
    <subcellularLocation>
        <location evidence="1">Membrane</location>
        <topology evidence="1">Single-pass membrane protein</topology>
    </subcellularLocation>
</comment>
<dbReference type="SUPFAM" id="SSF74653">
    <property type="entry name" value="TolA/TonB C-terminal domain"/>
    <property type="match status" value="1"/>
</dbReference>
<dbReference type="Pfam" id="PF03544">
    <property type="entry name" value="TonB_C"/>
    <property type="match status" value="1"/>
</dbReference>
<dbReference type="Gene3D" id="3.30.1150.10">
    <property type="match status" value="1"/>
</dbReference>
<feature type="domain" description="TonB C-terminal" evidence="6">
    <location>
        <begin position="260"/>
        <end position="353"/>
    </location>
</feature>
<keyword evidence="8" id="KW-1185">Reference proteome</keyword>
<protein>
    <submittedName>
        <fullName evidence="7">Energy transducer TonB</fullName>
    </submittedName>
</protein>
<proteinExistence type="predicted"/>
<evidence type="ECO:0000313" key="7">
    <source>
        <dbReference type="EMBL" id="MCR2833870.1"/>
    </source>
</evidence>
<evidence type="ECO:0000313" key="8">
    <source>
        <dbReference type="Proteomes" id="UP001206067"/>
    </source>
</evidence>
<evidence type="ECO:0000256" key="3">
    <source>
        <dbReference type="ARBA" id="ARBA00022989"/>
    </source>
</evidence>
<feature type="chain" id="PRO_5047056565" evidence="5">
    <location>
        <begin position="26"/>
        <end position="353"/>
    </location>
</feature>
<dbReference type="RefSeq" id="WP_257595648.1">
    <property type="nucleotide sequence ID" value="NZ_JANKHH010000004.1"/>
</dbReference>
<evidence type="ECO:0000256" key="5">
    <source>
        <dbReference type="SAM" id="SignalP"/>
    </source>
</evidence>
<evidence type="ECO:0000256" key="4">
    <source>
        <dbReference type="ARBA" id="ARBA00023136"/>
    </source>
</evidence>
<reference evidence="7 8" key="1">
    <citation type="submission" date="2022-08" db="EMBL/GenBank/DDBJ databases">
        <title>Polyphasic taxonomy analysis of Qipengyuania sp.RS5-5.</title>
        <authorList>
            <person name="Xamxidin M."/>
            <person name="Wu M."/>
        </authorList>
    </citation>
    <scope>NUCLEOTIDE SEQUENCE [LARGE SCALE GENOMIC DNA]</scope>
    <source>
        <strain evidence="7 8">RS5-5</strain>
    </source>
</reference>
<keyword evidence="4" id="KW-0472">Membrane</keyword>
<gene>
    <name evidence="7" type="ORF">NSO95_07915</name>
</gene>
<dbReference type="InterPro" id="IPR006260">
    <property type="entry name" value="TonB/TolA_C"/>
</dbReference>
<dbReference type="Proteomes" id="UP001206067">
    <property type="component" value="Unassembled WGS sequence"/>
</dbReference>
<evidence type="ECO:0000259" key="6">
    <source>
        <dbReference type="PROSITE" id="PS52015"/>
    </source>
</evidence>
<dbReference type="NCBIfam" id="TIGR01352">
    <property type="entry name" value="tonB_Cterm"/>
    <property type="match status" value="1"/>
</dbReference>
<feature type="signal peptide" evidence="5">
    <location>
        <begin position="1"/>
        <end position="25"/>
    </location>
</feature>
<name>A0ABT1XQC8_9SPHN</name>
<keyword evidence="2" id="KW-0812">Transmembrane</keyword>
<comment type="caution">
    <text evidence="7">The sequence shown here is derived from an EMBL/GenBank/DDBJ whole genome shotgun (WGS) entry which is preliminary data.</text>
</comment>
<keyword evidence="5" id="KW-0732">Signal</keyword>
<sequence>MRPVNAFAAACLMICLATQVTGANAQPQVGITQTPDWWSKPWIDLHGAARLDFDPDDAAFAKFGSNFDDDQRHSVELAVGSDGVIKSCRVGGSATSNELVSFACAQLRNSGSVSIPAGYDMAGWQGRLTVEFGASELVETEIVQPVMFTDAQDGVEILVVTSTSRGIDAPVDCETFAIVGEPFLTDDSFEAVCAAFLSADAETQAKCRKEAPYGDEQPYYCRFVTRSLDPVPMREVYVTIRESTSYRPPAYPPKRDFETSVLGESKGEFIVRYDYPARALRSEWEGRVMIIVGVGANGNVVSCRPLETSGFAFLDNEACSQMLRRGRYEFAEGIERPAGTAYTLQPVVWAIPD</sequence>
<dbReference type="EMBL" id="JANKHH010000004">
    <property type="protein sequence ID" value="MCR2833870.1"/>
    <property type="molecule type" value="Genomic_DNA"/>
</dbReference>
<evidence type="ECO:0000256" key="1">
    <source>
        <dbReference type="ARBA" id="ARBA00004167"/>
    </source>
</evidence>
<accession>A0ABT1XQC8</accession>